<dbReference type="EMBL" id="MKVH01000003">
    <property type="protein sequence ID" value="OJX60695.1"/>
    <property type="molecule type" value="Genomic_DNA"/>
</dbReference>
<dbReference type="STRING" id="1895771.BGO89_03730"/>
<evidence type="ECO:0000256" key="1">
    <source>
        <dbReference type="SAM" id="MobiDB-lite"/>
    </source>
</evidence>
<gene>
    <name evidence="3" type="ORF">BGO89_03730</name>
</gene>
<feature type="compositionally biased region" description="Polar residues" evidence="1">
    <location>
        <begin position="190"/>
        <end position="200"/>
    </location>
</feature>
<accession>A0A1M3L575</accession>
<feature type="region of interest" description="Disordered" evidence="1">
    <location>
        <begin position="145"/>
        <end position="250"/>
    </location>
</feature>
<keyword evidence="2" id="KW-1133">Transmembrane helix</keyword>
<evidence type="ECO:0000256" key="2">
    <source>
        <dbReference type="SAM" id="Phobius"/>
    </source>
</evidence>
<keyword evidence="2" id="KW-0812">Transmembrane</keyword>
<dbReference type="Proteomes" id="UP000184233">
    <property type="component" value="Unassembled WGS sequence"/>
</dbReference>
<reference evidence="3 4" key="1">
    <citation type="submission" date="2016-09" db="EMBL/GenBank/DDBJ databases">
        <title>Genome-resolved meta-omics ties microbial dynamics to process performance in biotechnology for thiocyanate degradation.</title>
        <authorList>
            <person name="Kantor R.S."/>
            <person name="Huddy R.J."/>
            <person name="Iyer R."/>
            <person name="Thomas B.C."/>
            <person name="Brown C.T."/>
            <person name="Anantharaman K."/>
            <person name="Tringe S."/>
            <person name="Hettich R.L."/>
            <person name="Harrison S.T."/>
            <person name="Banfield J.F."/>
        </authorList>
    </citation>
    <scope>NUCLEOTIDE SEQUENCE [LARGE SCALE GENOMIC DNA]</scope>
    <source>
        <strain evidence="3">59-99</strain>
    </source>
</reference>
<comment type="caution">
    <text evidence="3">The sequence shown here is derived from an EMBL/GenBank/DDBJ whole genome shotgun (WGS) entry which is preliminary data.</text>
</comment>
<protein>
    <submittedName>
        <fullName evidence="3">Uncharacterized protein</fullName>
    </submittedName>
</protein>
<sequence>MKPNDDMNHELIDRWLDGTATTEEADQLFATAANDSSVRSEMQAAVAMRNTVDREIAATMVPEDMYASIVTKAQTAGALPPAASVLSGSALTVIGTAVSVLAGAAAIAIIGWNAYKPMIADTAAASGNIDASGSVVAQPVITPGSTIERPRALPAVSPEGRNDGQAATDGPTGTMTVSPSDAKDMDEVLNRTSTPAQTHDGTIGTIRNRHRQDAAAMDGSMPLSLRNDRDDRRRQDDMPPSAESLRPPVEPVTSITMATPVAIGHQSAATRPSSETTTATPSTLDVPDMSYPSQRIMEVRVIQQPLSGASGTNGDIWNLGVELDLKLSDIHAIGAGIHRSAFSYTMMNADGTLSQQTSMTWADLHWRTMPMIDLGMDIRPFLQLAVGGSSRGGIVEPAVGLQKSFGPLNVSAGADLMTFVYQNHGRWSAMVRPSLRLGLGLRW</sequence>
<organism evidence="3 4">
    <name type="scientific">Candidatus Kapaibacterium thiocyanatum</name>
    <dbReference type="NCBI Taxonomy" id="1895771"/>
    <lineage>
        <taxon>Bacteria</taxon>
        <taxon>Pseudomonadati</taxon>
        <taxon>Candidatus Kapaibacteriota</taxon>
        <taxon>Candidatus Kapaibacteriia</taxon>
        <taxon>Candidatus Kapaibacteriales</taxon>
        <taxon>Candidatus Kapaibacteriaceae</taxon>
        <taxon>Candidatus Kapaibacterium</taxon>
    </lineage>
</organism>
<feature type="compositionally biased region" description="Low complexity" evidence="1">
    <location>
        <begin position="267"/>
        <end position="283"/>
    </location>
</feature>
<feature type="transmembrane region" description="Helical" evidence="2">
    <location>
        <begin position="90"/>
        <end position="112"/>
    </location>
</feature>
<name>A0A1M3L575_9BACT</name>
<feature type="region of interest" description="Disordered" evidence="1">
    <location>
        <begin position="265"/>
        <end position="287"/>
    </location>
</feature>
<evidence type="ECO:0000313" key="4">
    <source>
        <dbReference type="Proteomes" id="UP000184233"/>
    </source>
</evidence>
<keyword evidence="2" id="KW-0472">Membrane</keyword>
<dbReference type="AlphaFoldDB" id="A0A1M3L575"/>
<evidence type="ECO:0000313" key="3">
    <source>
        <dbReference type="EMBL" id="OJX60695.1"/>
    </source>
</evidence>
<proteinExistence type="predicted"/>
<feature type="compositionally biased region" description="Basic and acidic residues" evidence="1">
    <location>
        <begin position="226"/>
        <end position="237"/>
    </location>
</feature>